<dbReference type="GO" id="GO:0008720">
    <property type="term" value="F:D-lactate dehydrogenase (NAD+) activity"/>
    <property type="evidence" value="ECO:0007669"/>
    <property type="project" value="TreeGrafter"/>
</dbReference>
<keyword evidence="4" id="KW-0560">Oxidoreductase</keyword>
<proteinExistence type="predicted"/>
<dbReference type="Proteomes" id="UP000000788">
    <property type="component" value="Chromosome"/>
</dbReference>
<dbReference type="PROSITE" id="PS51387">
    <property type="entry name" value="FAD_PCMH"/>
    <property type="match status" value="1"/>
</dbReference>
<dbReference type="InterPro" id="IPR004113">
    <property type="entry name" value="FAD-bd_oxidored_4_C"/>
</dbReference>
<dbReference type="EMBL" id="CP000878">
    <property type="protein sequence ID" value="ABX09282.1"/>
    <property type="molecule type" value="Genomic_DNA"/>
</dbReference>
<dbReference type="SUPFAM" id="SSF56176">
    <property type="entry name" value="FAD-binding/transporter-associated domain-like"/>
    <property type="match status" value="1"/>
</dbReference>
<gene>
    <name evidence="6" type="ordered locus">P9211_13511</name>
</gene>
<dbReference type="GO" id="GO:0071949">
    <property type="term" value="F:FAD binding"/>
    <property type="evidence" value="ECO:0007669"/>
    <property type="project" value="InterPro"/>
</dbReference>
<evidence type="ECO:0000313" key="7">
    <source>
        <dbReference type="Proteomes" id="UP000000788"/>
    </source>
</evidence>
<dbReference type="Pfam" id="PF02913">
    <property type="entry name" value="FAD-oxidase_C"/>
    <property type="match status" value="1"/>
</dbReference>
<dbReference type="SUPFAM" id="SSF55103">
    <property type="entry name" value="FAD-linked oxidases, C-terminal domain"/>
    <property type="match status" value="1"/>
</dbReference>
<dbReference type="GO" id="GO:0004458">
    <property type="term" value="F:D-lactate dehydrogenase (cytochrome) activity"/>
    <property type="evidence" value="ECO:0007669"/>
    <property type="project" value="TreeGrafter"/>
</dbReference>
<dbReference type="InterPro" id="IPR016164">
    <property type="entry name" value="FAD-linked_Oxase-like_C"/>
</dbReference>
<dbReference type="KEGG" id="pmj:P9211_13511"/>
<keyword evidence="3" id="KW-0274">FAD</keyword>
<dbReference type="OrthoDB" id="9811261at2"/>
<dbReference type="InterPro" id="IPR036318">
    <property type="entry name" value="FAD-bd_PCMH-like_sf"/>
</dbReference>
<evidence type="ECO:0000259" key="5">
    <source>
        <dbReference type="PROSITE" id="PS51387"/>
    </source>
</evidence>
<evidence type="ECO:0000256" key="3">
    <source>
        <dbReference type="ARBA" id="ARBA00022827"/>
    </source>
</evidence>
<organism evidence="6 7">
    <name type="scientific">Prochlorococcus marinus (strain MIT 9211)</name>
    <dbReference type="NCBI Taxonomy" id="93059"/>
    <lineage>
        <taxon>Bacteria</taxon>
        <taxon>Bacillati</taxon>
        <taxon>Cyanobacteriota</taxon>
        <taxon>Cyanophyceae</taxon>
        <taxon>Synechococcales</taxon>
        <taxon>Prochlorococcaceae</taxon>
        <taxon>Prochlorococcus</taxon>
    </lineage>
</organism>
<dbReference type="Pfam" id="PF01565">
    <property type="entry name" value="FAD_binding_4"/>
    <property type="match status" value="1"/>
</dbReference>
<dbReference type="GO" id="GO:1903457">
    <property type="term" value="P:lactate catabolic process"/>
    <property type="evidence" value="ECO:0007669"/>
    <property type="project" value="TreeGrafter"/>
</dbReference>
<sequence length="443" mass="48616">MNNRLPDNFFKDLARVDGLIIISSANEIQRYSRDFYDYSPILLEKLGHCCADFVVKPLAIDAVIAVAGICYKYSIPLTLRGAGTGNYGQCVPLQGGVVMLMGALNKIRKFDSFTGQVIVECGCLMGDLDNYLSTKGRQLRILPSTWRTASIGGFIAGGSGGIGSIRWGFLRDPGHLLALEVVTTEKDPKILQLNSRSSESLNHAYGTNGIITALTLATSSLIQWQQVVIDCENWSDAVHLLQSCANASVNLFLGSLLEKEIIEAIPNWSGVSHGKHRLLLLVAPDGVTTIERLSSSIGARFKDLGGEGRGNGLRELTWNHTTLHMRSIDSNWTYLQMLLPQNEVEAMNIIRKKWGKSILWHLEAVRQQGAQRIAALPLVRWQGEESLGELINDCKKVGAVIFNPHVISVEDGGLGIIDSDQVNTKKIFDPKGILNPGKLRGWT</sequence>
<feature type="domain" description="FAD-binding PCMH-type" evidence="5">
    <location>
        <begin position="47"/>
        <end position="221"/>
    </location>
</feature>
<evidence type="ECO:0000256" key="4">
    <source>
        <dbReference type="ARBA" id="ARBA00023002"/>
    </source>
</evidence>
<accession>A9BBS0</accession>
<reference evidence="6 7" key="1">
    <citation type="journal article" date="2007" name="PLoS Genet.">
        <title>Patterns and implications of gene gain and loss in the evolution of Prochlorococcus.</title>
        <authorList>
            <person name="Kettler G.C."/>
            <person name="Martiny A.C."/>
            <person name="Huang K."/>
            <person name="Zucker J."/>
            <person name="Coleman M.L."/>
            <person name="Rodrigue S."/>
            <person name="Chen F."/>
            <person name="Lapidus A."/>
            <person name="Ferriera S."/>
            <person name="Johnson J."/>
            <person name="Steglich C."/>
            <person name="Church G.M."/>
            <person name="Richardson P."/>
            <person name="Chisholm S.W."/>
        </authorList>
    </citation>
    <scope>NUCLEOTIDE SEQUENCE [LARGE SCALE GENOMIC DNA]</scope>
    <source>
        <strain evidence="7">MIT 9211</strain>
    </source>
</reference>
<dbReference type="AlphaFoldDB" id="A9BBS0"/>
<name>A9BBS0_PROM4</name>
<keyword evidence="2" id="KW-0285">Flavoprotein</keyword>
<dbReference type="InterPro" id="IPR016169">
    <property type="entry name" value="FAD-bd_PCMH_sub2"/>
</dbReference>
<dbReference type="Gene3D" id="3.30.465.10">
    <property type="match status" value="1"/>
</dbReference>
<dbReference type="InterPro" id="IPR006094">
    <property type="entry name" value="Oxid_FAD_bind_N"/>
</dbReference>
<dbReference type="PANTHER" id="PTHR11748">
    <property type="entry name" value="D-LACTATE DEHYDROGENASE"/>
    <property type="match status" value="1"/>
</dbReference>
<evidence type="ECO:0000313" key="6">
    <source>
        <dbReference type="EMBL" id="ABX09282.1"/>
    </source>
</evidence>
<dbReference type="InterPro" id="IPR016166">
    <property type="entry name" value="FAD-bd_PCMH"/>
</dbReference>
<protein>
    <submittedName>
        <fullName evidence="6">FAD/FMN-containing dehydrogenase</fullName>
    </submittedName>
</protein>
<keyword evidence="7" id="KW-1185">Reference proteome</keyword>
<dbReference type="STRING" id="93059.P9211_13511"/>
<evidence type="ECO:0000256" key="2">
    <source>
        <dbReference type="ARBA" id="ARBA00022630"/>
    </source>
</evidence>
<dbReference type="PANTHER" id="PTHR11748:SF119">
    <property type="entry name" value="D-2-HYDROXYGLUTARATE DEHYDROGENASE"/>
    <property type="match status" value="1"/>
</dbReference>
<dbReference type="eggNOG" id="COG0277">
    <property type="taxonomic scope" value="Bacteria"/>
</dbReference>
<dbReference type="HOGENOM" id="CLU_606425_0_0_3"/>
<comment type="cofactor">
    <cofactor evidence="1">
        <name>FAD</name>
        <dbReference type="ChEBI" id="CHEBI:57692"/>
    </cofactor>
</comment>
<dbReference type="RefSeq" id="WP_012195903.1">
    <property type="nucleotide sequence ID" value="NC_009976.1"/>
</dbReference>
<evidence type="ECO:0000256" key="1">
    <source>
        <dbReference type="ARBA" id="ARBA00001974"/>
    </source>
</evidence>